<proteinExistence type="predicted"/>
<evidence type="ECO:0000313" key="1">
    <source>
        <dbReference type="EMBL" id="KZP22022.1"/>
    </source>
</evidence>
<name>A0A166KLD3_9AGAM</name>
<protein>
    <submittedName>
        <fullName evidence="1">Glycoside hydrolase family 92 protein</fullName>
    </submittedName>
</protein>
<organism evidence="1 2">
    <name type="scientific">Athelia psychrophila</name>
    <dbReference type="NCBI Taxonomy" id="1759441"/>
    <lineage>
        <taxon>Eukaryota</taxon>
        <taxon>Fungi</taxon>
        <taxon>Dikarya</taxon>
        <taxon>Basidiomycota</taxon>
        <taxon>Agaricomycotina</taxon>
        <taxon>Agaricomycetes</taxon>
        <taxon>Agaricomycetidae</taxon>
        <taxon>Atheliales</taxon>
        <taxon>Atheliaceae</taxon>
        <taxon>Athelia</taxon>
    </lineage>
</organism>
<dbReference type="AlphaFoldDB" id="A0A166KLD3"/>
<dbReference type="OrthoDB" id="449263at2759"/>
<gene>
    <name evidence="1" type="ORF">FIBSPDRAFT_953116</name>
</gene>
<dbReference type="GO" id="GO:0016787">
    <property type="term" value="F:hydrolase activity"/>
    <property type="evidence" value="ECO:0007669"/>
    <property type="project" value="UniProtKB-KW"/>
</dbReference>
<accession>A0A166KLD3</accession>
<keyword evidence="2" id="KW-1185">Reference proteome</keyword>
<sequence length="90" mass="10040">MSVPERLSHSEWQARTTQRELSHIDLRLPQAKITADFTGYAPAGYITDETQYCYGLSPPHDRGRIRAHSTAPAGSRYTLCTELLCGAAKF</sequence>
<dbReference type="EMBL" id="KV417542">
    <property type="protein sequence ID" value="KZP22022.1"/>
    <property type="molecule type" value="Genomic_DNA"/>
</dbReference>
<keyword evidence="1" id="KW-0378">Hydrolase</keyword>
<reference evidence="1 2" key="1">
    <citation type="journal article" date="2016" name="Mol. Biol. Evol.">
        <title>Comparative Genomics of Early-Diverging Mushroom-Forming Fungi Provides Insights into the Origins of Lignocellulose Decay Capabilities.</title>
        <authorList>
            <person name="Nagy L.G."/>
            <person name="Riley R."/>
            <person name="Tritt A."/>
            <person name="Adam C."/>
            <person name="Daum C."/>
            <person name="Floudas D."/>
            <person name="Sun H."/>
            <person name="Yadav J.S."/>
            <person name="Pangilinan J."/>
            <person name="Larsson K.H."/>
            <person name="Matsuura K."/>
            <person name="Barry K."/>
            <person name="Labutti K."/>
            <person name="Kuo R."/>
            <person name="Ohm R.A."/>
            <person name="Bhattacharya S.S."/>
            <person name="Shirouzu T."/>
            <person name="Yoshinaga Y."/>
            <person name="Martin F.M."/>
            <person name="Grigoriev I.V."/>
            <person name="Hibbett D.S."/>
        </authorList>
    </citation>
    <scope>NUCLEOTIDE SEQUENCE [LARGE SCALE GENOMIC DNA]</scope>
    <source>
        <strain evidence="1 2">CBS 109695</strain>
    </source>
</reference>
<dbReference type="Proteomes" id="UP000076532">
    <property type="component" value="Unassembled WGS sequence"/>
</dbReference>
<evidence type="ECO:0000313" key="2">
    <source>
        <dbReference type="Proteomes" id="UP000076532"/>
    </source>
</evidence>